<organism evidence="1 2">
    <name type="scientific">Protopolystoma xenopodis</name>
    <dbReference type="NCBI Taxonomy" id="117903"/>
    <lineage>
        <taxon>Eukaryota</taxon>
        <taxon>Metazoa</taxon>
        <taxon>Spiralia</taxon>
        <taxon>Lophotrochozoa</taxon>
        <taxon>Platyhelminthes</taxon>
        <taxon>Monogenea</taxon>
        <taxon>Polyopisthocotylea</taxon>
        <taxon>Polystomatidea</taxon>
        <taxon>Polystomatidae</taxon>
        <taxon>Protopolystoma</taxon>
    </lineage>
</organism>
<sequence>MSANQRAPDDHPSLIARAPRRQICSRKHQMLRQPRDELRHRPSHWTIRAWVELTHCDGLRLHHVMLKSFRAFRPGCTSLPSARPYFRCFVCPTTPLSSSLVCPLDPVASQPRLCAHLGRRSVLSPTCLGFLRWLTFISSRS</sequence>
<evidence type="ECO:0000313" key="2">
    <source>
        <dbReference type="Proteomes" id="UP000784294"/>
    </source>
</evidence>
<protein>
    <submittedName>
        <fullName evidence="1">Uncharacterized protein</fullName>
    </submittedName>
</protein>
<evidence type="ECO:0000313" key="1">
    <source>
        <dbReference type="EMBL" id="VEL13019.1"/>
    </source>
</evidence>
<dbReference type="EMBL" id="CAAALY010016556">
    <property type="protein sequence ID" value="VEL13019.1"/>
    <property type="molecule type" value="Genomic_DNA"/>
</dbReference>
<reference evidence="1" key="1">
    <citation type="submission" date="2018-11" db="EMBL/GenBank/DDBJ databases">
        <authorList>
            <consortium name="Pathogen Informatics"/>
        </authorList>
    </citation>
    <scope>NUCLEOTIDE SEQUENCE</scope>
</reference>
<dbReference type="Proteomes" id="UP000784294">
    <property type="component" value="Unassembled WGS sequence"/>
</dbReference>
<gene>
    <name evidence="1" type="ORF">PXEA_LOCUS6459</name>
</gene>
<proteinExistence type="predicted"/>
<accession>A0A448WJ89</accession>
<keyword evidence="2" id="KW-1185">Reference proteome</keyword>
<comment type="caution">
    <text evidence="1">The sequence shown here is derived from an EMBL/GenBank/DDBJ whole genome shotgun (WGS) entry which is preliminary data.</text>
</comment>
<dbReference type="AlphaFoldDB" id="A0A448WJ89"/>
<name>A0A448WJ89_9PLAT</name>